<keyword evidence="2" id="KW-1185">Reference proteome</keyword>
<protein>
    <submittedName>
        <fullName evidence="1">Uncharacterized protein</fullName>
    </submittedName>
</protein>
<dbReference type="AlphaFoldDB" id="A0AAN9MZ95"/>
<evidence type="ECO:0000313" key="2">
    <source>
        <dbReference type="Proteomes" id="UP001367508"/>
    </source>
</evidence>
<accession>A0AAN9MZ95</accession>
<dbReference type="Proteomes" id="UP001367508">
    <property type="component" value="Unassembled WGS sequence"/>
</dbReference>
<name>A0AAN9MZ95_CANGL</name>
<sequence>MYTMVNLVSCTDALVLFKSDPILAILVQMLYIGQLVCVIAKHLSVSALSLSIAKITRDPVGYVDTEKEHPSHEHRMGMIESREVRMDPRELGTSALRIMKGVGETR</sequence>
<dbReference type="EMBL" id="JAYMYQ010000001">
    <property type="protein sequence ID" value="KAK7363790.1"/>
    <property type="molecule type" value="Genomic_DNA"/>
</dbReference>
<evidence type="ECO:0000313" key="1">
    <source>
        <dbReference type="EMBL" id="KAK7363790.1"/>
    </source>
</evidence>
<organism evidence="1 2">
    <name type="scientific">Canavalia gladiata</name>
    <name type="common">Sword bean</name>
    <name type="synonym">Dolichos gladiatus</name>
    <dbReference type="NCBI Taxonomy" id="3824"/>
    <lineage>
        <taxon>Eukaryota</taxon>
        <taxon>Viridiplantae</taxon>
        <taxon>Streptophyta</taxon>
        <taxon>Embryophyta</taxon>
        <taxon>Tracheophyta</taxon>
        <taxon>Spermatophyta</taxon>
        <taxon>Magnoliopsida</taxon>
        <taxon>eudicotyledons</taxon>
        <taxon>Gunneridae</taxon>
        <taxon>Pentapetalae</taxon>
        <taxon>rosids</taxon>
        <taxon>fabids</taxon>
        <taxon>Fabales</taxon>
        <taxon>Fabaceae</taxon>
        <taxon>Papilionoideae</taxon>
        <taxon>50 kb inversion clade</taxon>
        <taxon>NPAAA clade</taxon>
        <taxon>indigoferoid/millettioid clade</taxon>
        <taxon>Phaseoleae</taxon>
        <taxon>Canavalia</taxon>
    </lineage>
</organism>
<gene>
    <name evidence="1" type="ORF">VNO77_05948</name>
</gene>
<proteinExistence type="predicted"/>
<comment type="caution">
    <text evidence="1">The sequence shown here is derived from an EMBL/GenBank/DDBJ whole genome shotgun (WGS) entry which is preliminary data.</text>
</comment>
<reference evidence="1 2" key="1">
    <citation type="submission" date="2024-01" db="EMBL/GenBank/DDBJ databases">
        <title>The genomes of 5 underutilized Papilionoideae crops provide insights into root nodulation and disease resistanc.</title>
        <authorList>
            <person name="Jiang F."/>
        </authorList>
    </citation>
    <scope>NUCLEOTIDE SEQUENCE [LARGE SCALE GENOMIC DNA]</scope>
    <source>
        <strain evidence="1">LVBAO_FW01</strain>
        <tissue evidence="1">Leaves</tissue>
    </source>
</reference>